<keyword evidence="6 9" id="KW-1133">Transmembrane helix</keyword>
<evidence type="ECO:0000256" key="8">
    <source>
        <dbReference type="ARBA" id="ARBA00023306"/>
    </source>
</evidence>
<accession>A0A0U1PZ47</accession>
<dbReference type="GO" id="GO:0043093">
    <property type="term" value="P:FtsZ-dependent cytokinesis"/>
    <property type="evidence" value="ECO:0007669"/>
    <property type="project" value="UniProtKB-UniRule"/>
</dbReference>
<dbReference type="Proteomes" id="UP000050580">
    <property type="component" value="Unassembled WGS sequence"/>
</dbReference>
<dbReference type="InterPro" id="IPR045335">
    <property type="entry name" value="FtsQ_C_sf"/>
</dbReference>
<dbReference type="InterPro" id="IPR026579">
    <property type="entry name" value="FtsQ"/>
</dbReference>
<protein>
    <recommendedName>
        <fullName evidence="9">Cell division protein FtsQ</fullName>
    </recommendedName>
</protein>
<feature type="domain" description="POTRA" evidence="10">
    <location>
        <begin position="42"/>
        <end position="111"/>
    </location>
</feature>
<dbReference type="PANTHER" id="PTHR35851">
    <property type="entry name" value="CELL DIVISION PROTEIN FTSQ"/>
    <property type="match status" value="1"/>
</dbReference>
<name>A0A0U1PZ47_9BURK</name>
<evidence type="ECO:0000313" key="12">
    <source>
        <dbReference type="Proteomes" id="UP000050580"/>
    </source>
</evidence>
<dbReference type="RefSeq" id="WP_046741963.1">
    <property type="nucleotide sequence ID" value="NZ_LBNQ01000025.1"/>
</dbReference>
<comment type="caution">
    <text evidence="11">The sequence shown here is derived from an EMBL/GenBank/DDBJ whole genome shotgun (WGS) entry which is preliminary data.</text>
</comment>
<evidence type="ECO:0000259" key="10">
    <source>
        <dbReference type="PROSITE" id="PS51779"/>
    </source>
</evidence>
<comment type="function">
    <text evidence="9">Essential cell division protein. May link together the upstream cell division proteins, which are predominantly cytoplasmic, with the downstream cell division proteins, which are predominantly periplasmic. May control correct divisome assembly.</text>
</comment>
<dbReference type="GO" id="GO:0032153">
    <property type="term" value="C:cell division site"/>
    <property type="evidence" value="ECO:0007669"/>
    <property type="project" value="UniProtKB-UniRule"/>
</dbReference>
<evidence type="ECO:0000256" key="2">
    <source>
        <dbReference type="ARBA" id="ARBA00022475"/>
    </source>
</evidence>
<evidence type="ECO:0000256" key="1">
    <source>
        <dbReference type="ARBA" id="ARBA00004370"/>
    </source>
</evidence>
<feature type="transmembrane region" description="Helical" evidence="9">
    <location>
        <begin position="12"/>
        <end position="37"/>
    </location>
</feature>
<keyword evidence="5 9" id="KW-0812">Transmembrane</keyword>
<dbReference type="OrthoDB" id="9790370at2"/>
<organism evidence="11 12">
    <name type="scientific">Lampropedia cohaerens</name>
    <dbReference type="NCBI Taxonomy" id="1610491"/>
    <lineage>
        <taxon>Bacteria</taxon>
        <taxon>Pseudomonadati</taxon>
        <taxon>Pseudomonadota</taxon>
        <taxon>Betaproteobacteria</taxon>
        <taxon>Burkholderiales</taxon>
        <taxon>Comamonadaceae</taxon>
        <taxon>Lampropedia</taxon>
    </lineage>
</organism>
<dbReference type="Gene3D" id="3.10.20.310">
    <property type="entry name" value="membrane protein fhac"/>
    <property type="match status" value="1"/>
</dbReference>
<dbReference type="PROSITE" id="PS51779">
    <property type="entry name" value="POTRA"/>
    <property type="match status" value="1"/>
</dbReference>
<evidence type="ECO:0000256" key="5">
    <source>
        <dbReference type="ARBA" id="ARBA00022692"/>
    </source>
</evidence>
<dbReference type="STRING" id="1610491.AAV94_08905"/>
<proteinExistence type="inferred from homology"/>
<evidence type="ECO:0000256" key="9">
    <source>
        <dbReference type="HAMAP-Rule" id="MF_00911"/>
    </source>
</evidence>
<comment type="similarity">
    <text evidence="9">Belongs to the FtsQ/DivIB family. FtsQ subfamily.</text>
</comment>
<dbReference type="GO" id="GO:0005886">
    <property type="term" value="C:plasma membrane"/>
    <property type="evidence" value="ECO:0007669"/>
    <property type="project" value="UniProtKB-SubCell"/>
</dbReference>
<dbReference type="Pfam" id="PF03799">
    <property type="entry name" value="FtsQ_DivIB_C"/>
    <property type="match status" value="1"/>
</dbReference>
<dbReference type="InterPro" id="IPR005548">
    <property type="entry name" value="Cell_div_FtsQ/DivIB_C"/>
</dbReference>
<reference evidence="11 12" key="1">
    <citation type="submission" date="2015-05" db="EMBL/GenBank/DDBJ databases">
        <title>Draft genome sequence of Lampropedia sp. CT6, isolated from the microbial mat of a hot water spring, located at Manikaran, India.</title>
        <authorList>
            <person name="Tripathi C."/>
            <person name="Rani P."/>
            <person name="Mahato N.K."/>
            <person name="Lal R."/>
        </authorList>
    </citation>
    <scope>NUCLEOTIDE SEQUENCE [LARGE SCALE GENOMIC DNA]</scope>
    <source>
        <strain evidence="11 12">CT6</strain>
    </source>
</reference>
<comment type="subunit">
    <text evidence="9">Part of a complex composed of FtsB, FtsL and FtsQ.</text>
</comment>
<keyword evidence="4 9" id="KW-0132">Cell division</keyword>
<keyword evidence="12" id="KW-1185">Reference proteome</keyword>
<dbReference type="InterPro" id="IPR034746">
    <property type="entry name" value="POTRA"/>
</dbReference>
<keyword evidence="2 9" id="KW-1003">Cell membrane</keyword>
<gene>
    <name evidence="9" type="primary">ftsQ</name>
    <name evidence="11" type="ORF">AAV94_08905</name>
</gene>
<dbReference type="PANTHER" id="PTHR35851:SF1">
    <property type="entry name" value="CELL DIVISION PROTEIN FTSQ"/>
    <property type="match status" value="1"/>
</dbReference>
<dbReference type="Gene3D" id="3.40.50.11690">
    <property type="entry name" value="Cell division protein FtsQ/DivIB"/>
    <property type="match status" value="1"/>
</dbReference>
<evidence type="ECO:0000313" key="11">
    <source>
        <dbReference type="EMBL" id="KKW67741.1"/>
    </source>
</evidence>
<sequence length="273" mass="29931">MSQTLPPVDVRLMNATASMVFFSLFLLAGAAGVTWLLRNPAFAITQVVVHGSAQHSSAISVRANVLPQLRGNLFTLDLAHARQAFEQLPWVRHAELRRAFPNTLQVRLEEHQPVALWGDAEGSAMLNSFGEVFEANRGEVADAQLPRLAGPAAQSQQVLAMYQFLMRQWQSGLVPRNLADASQLHPSALYLTPRGNWQLFLANGAHLELGAGQPPQVGQRLSDFFETLPQALGPLGVRPSALEYADLRHRNGYAIRLRGVVTEQAHTPARARG</sequence>
<keyword evidence="3 9" id="KW-0997">Cell inner membrane</keyword>
<comment type="subcellular location">
    <subcellularLocation>
        <location evidence="9">Cell inner membrane</location>
        <topology evidence="9">Single-pass type II membrane protein</topology>
    </subcellularLocation>
    <subcellularLocation>
        <location evidence="1">Membrane</location>
    </subcellularLocation>
    <text evidence="9">Localizes to the division septum.</text>
</comment>
<evidence type="ECO:0000256" key="3">
    <source>
        <dbReference type="ARBA" id="ARBA00022519"/>
    </source>
</evidence>
<dbReference type="Pfam" id="PF08478">
    <property type="entry name" value="POTRA_1"/>
    <property type="match status" value="1"/>
</dbReference>
<dbReference type="EMBL" id="LBNQ01000025">
    <property type="protein sequence ID" value="KKW67741.1"/>
    <property type="molecule type" value="Genomic_DNA"/>
</dbReference>
<keyword evidence="7 9" id="KW-0472">Membrane</keyword>
<evidence type="ECO:0000256" key="4">
    <source>
        <dbReference type="ARBA" id="ARBA00022618"/>
    </source>
</evidence>
<keyword evidence="8 9" id="KW-0131">Cell cycle</keyword>
<evidence type="ECO:0000256" key="7">
    <source>
        <dbReference type="ARBA" id="ARBA00023136"/>
    </source>
</evidence>
<evidence type="ECO:0000256" key="6">
    <source>
        <dbReference type="ARBA" id="ARBA00022989"/>
    </source>
</evidence>
<dbReference type="GO" id="GO:0090529">
    <property type="term" value="P:cell septum assembly"/>
    <property type="evidence" value="ECO:0007669"/>
    <property type="project" value="InterPro"/>
</dbReference>
<dbReference type="AlphaFoldDB" id="A0A0U1PZ47"/>
<dbReference type="HAMAP" id="MF_00911">
    <property type="entry name" value="FtsQ_subfam"/>
    <property type="match status" value="1"/>
</dbReference>
<dbReference type="InterPro" id="IPR013685">
    <property type="entry name" value="POTRA_FtsQ_type"/>
</dbReference>